<protein>
    <submittedName>
        <fullName evidence="2">Uncharacterized protein</fullName>
    </submittedName>
</protein>
<dbReference type="Proteomes" id="UP001230504">
    <property type="component" value="Unassembled WGS sequence"/>
</dbReference>
<feature type="region of interest" description="Disordered" evidence="1">
    <location>
        <begin position="1"/>
        <end position="22"/>
    </location>
</feature>
<organism evidence="2 3">
    <name type="scientific">Colletotrichum navitas</name>
    <dbReference type="NCBI Taxonomy" id="681940"/>
    <lineage>
        <taxon>Eukaryota</taxon>
        <taxon>Fungi</taxon>
        <taxon>Dikarya</taxon>
        <taxon>Ascomycota</taxon>
        <taxon>Pezizomycotina</taxon>
        <taxon>Sordariomycetes</taxon>
        <taxon>Hypocreomycetidae</taxon>
        <taxon>Glomerellales</taxon>
        <taxon>Glomerellaceae</taxon>
        <taxon>Colletotrichum</taxon>
        <taxon>Colletotrichum graminicola species complex</taxon>
    </lineage>
</organism>
<evidence type="ECO:0000256" key="1">
    <source>
        <dbReference type="SAM" id="MobiDB-lite"/>
    </source>
</evidence>
<evidence type="ECO:0000313" key="3">
    <source>
        <dbReference type="Proteomes" id="UP001230504"/>
    </source>
</evidence>
<dbReference type="AlphaFoldDB" id="A0AAD8QF65"/>
<dbReference type="GeneID" id="85440559"/>
<reference evidence="2" key="1">
    <citation type="submission" date="2021-06" db="EMBL/GenBank/DDBJ databases">
        <title>Comparative genomics, transcriptomics and evolutionary studies reveal genomic signatures of adaptation to plant cell wall in hemibiotrophic fungi.</title>
        <authorList>
            <consortium name="DOE Joint Genome Institute"/>
            <person name="Baroncelli R."/>
            <person name="Diaz J.F."/>
            <person name="Benocci T."/>
            <person name="Peng M."/>
            <person name="Battaglia E."/>
            <person name="Haridas S."/>
            <person name="Andreopoulos W."/>
            <person name="Labutti K."/>
            <person name="Pangilinan J."/>
            <person name="Floch G.L."/>
            <person name="Makela M.R."/>
            <person name="Henrissat B."/>
            <person name="Grigoriev I.V."/>
            <person name="Crouch J.A."/>
            <person name="De Vries R.P."/>
            <person name="Sukno S.A."/>
            <person name="Thon M.R."/>
        </authorList>
    </citation>
    <scope>NUCLEOTIDE SEQUENCE</scope>
    <source>
        <strain evidence="2">CBS 125086</strain>
    </source>
</reference>
<dbReference type="EMBL" id="JAHLJV010000001">
    <property type="protein sequence ID" value="KAK1600178.1"/>
    <property type="molecule type" value="Genomic_DNA"/>
</dbReference>
<sequence length="155" mass="17272">MAKEARASSPTSSPRDGCPRVQDANHARYTHSWFGASEKHDKVKHHVGLWQTLSTFINHRKTWMLLHRCNLARPPGAPAQPGKPLPPLSLSYPNRARLVLYLTSGVLVDGLIRGTVITAADALVGSTQLFPHLSSSLFEESQLHKRTHTNRQDHM</sequence>
<proteinExistence type="predicted"/>
<accession>A0AAD8QF65</accession>
<dbReference type="RefSeq" id="XP_060420674.1">
    <property type="nucleotide sequence ID" value="XM_060556319.1"/>
</dbReference>
<evidence type="ECO:0000313" key="2">
    <source>
        <dbReference type="EMBL" id="KAK1600178.1"/>
    </source>
</evidence>
<gene>
    <name evidence="2" type="ORF">LY79DRAFT_532794</name>
</gene>
<keyword evidence="3" id="KW-1185">Reference proteome</keyword>
<name>A0AAD8QF65_9PEZI</name>
<comment type="caution">
    <text evidence="2">The sequence shown here is derived from an EMBL/GenBank/DDBJ whole genome shotgun (WGS) entry which is preliminary data.</text>
</comment>